<feature type="transmembrane region" description="Helical" evidence="10">
    <location>
        <begin position="335"/>
        <end position="358"/>
    </location>
</feature>
<dbReference type="Pfam" id="PF00999">
    <property type="entry name" value="Na_H_Exchanger"/>
    <property type="match status" value="1"/>
</dbReference>
<evidence type="ECO:0000259" key="11">
    <source>
        <dbReference type="PROSITE" id="PS51202"/>
    </source>
</evidence>
<dbReference type="SUPFAM" id="SSF116726">
    <property type="entry name" value="TrkA C-terminal domain-like"/>
    <property type="match status" value="1"/>
</dbReference>
<dbReference type="NCBIfam" id="NF003716">
    <property type="entry name" value="PRK05326.1-3"/>
    <property type="match status" value="1"/>
</dbReference>
<dbReference type="NCBIfam" id="NF003715">
    <property type="entry name" value="PRK05326.1-2"/>
    <property type="match status" value="1"/>
</dbReference>
<keyword evidence="4" id="KW-1003">Cell membrane</keyword>
<dbReference type="GO" id="GO:0008324">
    <property type="term" value="F:monoatomic cation transmembrane transporter activity"/>
    <property type="evidence" value="ECO:0007669"/>
    <property type="project" value="InterPro"/>
</dbReference>
<feature type="transmembrane region" description="Helical" evidence="10">
    <location>
        <begin position="299"/>
        <end position="323"/>
    </location>
</feature>
<feature type="transmembrane region" description="Helical" evidence="10">
    <location>
        <begin position="275"/>
        <end position="293"/>
    </location>
</feature>
<feature type="transmembrane region" description="Helical" evidence="10">
    <location>
        <begin position="184"/>
        <end position="206"/>
    </location>
</feature>
<keyword evidence="5" id="KW-0630">Potassium</keyword>
<feature type="domain" description="RCK C-terminal" evidence="11">
    <location>
        <begin position="404"/>
        <end position="486"/>
    </location>
</feature>
<proteinExistence type="predicted"/>
<evidence type="ECO:0000256" key="10">
    <source>
        <dbReference type="SAM" id="Phobius"/>
    </source>
</evidence>
<evidence type="ECO:0000313" key="13">
    <source>
        <dbReference type="Proteomes" id="UP000036958"/>
    </source>
</evidence>
<reference evidence="13" key="1">
    <citation type="submission" date="2015-07" db="EMBL/GenBank/DDBJ databases">
        <title>Genome sequencing of Sunxiuqinia dokdonensis strain SK.</title>
        <authorList>
            <person name="Ahn S."/>
            <person name="Kim B.-C."/>
        </authorList>
    </citation>
    <scope>NUCLEOTIDE SEQUENCE [LARGE SCALE GENOMIC DNA]</scope>
    <source>
        <strain evidence="13">SK</strain>
    </source>
</reference>
<dbReference type="OrthoDB" id="9810759at2"/>
<evidence type="ECO:0000256" key="9">
    <source>
        <dbReference type="ARBA" id="ARBA00023136"/>
    </source>
</evidence>
<feature type="transmembrane region" description="Helical" evidence="10">
    <location>
        <begin position="218"/>
        <end position="236"/>
    </location>
</feature>
<name>A0A0L8V2F7_9BACT</name>
<dbReference type="Gene3D" id="3.30.70.1450">
    <property type="entry name" value="Regulator of K+ conductance, C-terminal domain"/>
    <property type="match status" value="1"/>
</dbReference>
<dbReference type="GO" id="GO:0005886">
    <property type="term" value="C:plasma membrane"/>
    <property type="evidence" value="ECO:0007669"/>
    <property type="project" value="UniProtKB-SubCell"/>
</dbReference>
<dbReference type="InterPro" id="IPR006037">
    <property type="entry name" value="RCK_C"/>
</dbReference>
<dbReference type="PANTHER" id="PTHR32507">
    <property type="entry name" value="NA(+)/H(+) ANTIPORTER 1"/>
    <property type="match status" value="1"/>
</dbReference>
<dbReference type="GO" id="GO:1902600">
    <property type="term" value="P:proton transmembrane transport"/>
    <property type="evidence" value="ECO:0007669"/>
    <property type="project" value="InterPro"/>
</dbReference>
<evidence type="ECO:0000256" key="5">
    <source>
        <dbReference type="ARBA" id="ARBA00022538"/>
    </source>
</evidence>
<feature type="transmembrane region" description="Helical" evidence="10">
    <location>
        <begin position="118"/>
        <end position="140"/>
    </location>
</feature>
<keyword evidence="13" id="KW-1185">Reference proteome</keyword>
<dbReference type="GO" id="GO:0015297">
    <property type="term" value="F:antiporter activity"/>
    <property type="evidence" value="ECO:0007669"/>
    <property type="project" value="UniProtKB-KW"/>
</dbReference>
<feature type="transmembrane region" description="Helical" evidence="10">
    <location>
        <begin position="59"/>
        <end position="77"/>
    </location>
</feature>
<dbReference type="RefSeq" id="WP_053188865.1">
    <property type="nucleotide sequence ID" value="NZ_LGIA01000222.1"/>
</dbReference>
<dbReference type="Gene3D" id="1.20.1530.20">
    <property type="match status" value="1"/>
</dbReference>
<dbReference type="Proteomes" id="UP000036958">
    <property type="component" value="Unassembled WGS sequence"/>
</dbReference>
<feature type="transmembrane region" description="Helical" evidence="10">
    <location>
        <begin position="242"/>
        <end position="263"/>
    </location>
</feature>
<keyword evidence="3" id="KW-0050">Antiport</keyword>
<dbReference type="PROSITE" id="PS51202">
    <property type="entry name" value="RCK_C"/>
    <property type="match status" value="1"/>
</dbReference>
<evidence type="ECO:0000256" key="6">
    <source>
        <dbReference type="ARBA" id="ARBA00022692"/>
    </source>
</evidence>
<protein>
    <submittedName>
        <fullName evidence="12">Potassium transporter CPA</fullName>
    </submittedName>
</protein>
<feature type="transmembrane region" description="Helical" evidence="10">
    <location>
        <begin position="6"/>
        <end position="22"/>
    </location>
</feature>
<dbReference type="Pfam" id="PF02080">
    <property type="entry name" value="TrkA_C"/>
    <property type="match status" value="1"/>
</dbReference>
<evidence type="ECO:0000313" key="12">
    <source>
        <dbReference type="EMBL" id="KOH42589.1"/>
    </source>
</evidence>
<dbReference type="EMBL" id="LGIA01000222">
    <property type="protein sequence ID" value="KOH42589.1"/>
    <property type="molecule type" value="Genomic_DNA"/>
</dbReference>
<sequence>MNITIENILLVGSLLLLISILIGKTSYRFGIPTLVLFLFVGILAGSEGIGKIYFDNPRLAQFIGVVSLNFILFSGGLDTNWKAIKPVLWQGISLSTLGVLLTAVSLGTFVWLVTDFSIYEGLLLGAIVSSTDAAAVFSILRSKNLALKNKLKPTLELESGSNDPMAYVLTIAFLGLVVNPEQSILSVIPLFLKQMIIGGLAGLAFGKLTKFIVNKIQLTYEGIYPVLVISLMFITFSATDFIGGNGFLSIYICAVYLANHDFIHKGTIIKMFDSLAWLMQIVLFLTLGLLVFPSHILPVIGIGLVISLFLILIARPVSVFLALLPFKMKPRRRFYISWVGLRGAVPIVFATYPLLAGIEKADMIFNIVFFISLTSVLLQGTTLNLVAKWLHVSLPEQVKPEDPLDTFLSEQAKKVMQEITILEDGFASGKKIVDLHFPRTALIAMINRNKEYLTPNGSTVIEPNDILIILADTQQAMDEVHEALQTTPEQKATDD</sequence>
<feature type="transmembrane region" description="Helical" evidence="10">
    <location>
        <begin position="89"/>
        <end position="112"/>
    </location>
</feature>
<dbReference type="GO" id="GO:0006813">
    <property type="term" value="P:potassium ion transport"/>
    <property type="evidence" value="ECO:0007669"/>
    <property type="project" value="UniProtKB-KW"/>
</dbReference>
<evidence type="ECO:0000256" key="2">
    <source>
        <dbReference type="ARBA" id="ARBA00022448"/>
    </source>
</evidence>
<dbReference type="InterPro" id="IPR006153">
    <property type="entry name" value="Cation/H_exchanger_TM"/>
</dbReference>
<dbReference type="AlphaFoldDB" id="A0A0L8V2F7"/>
<evidence type="ECO:0000256" key="7">
    <source>
        <dbReference type="ARBA" id="ARBA00022989"/>
    </source>
</evidence>
<organism evidence="12 13">
    <name type="scientific">Sunxiuqinia dokdonensis</name>
    <dbReference type="NCBI Taxonomy" id="1409788"/>
    <lineage>
        <taxon>Bacteria</taxon>
        <taxon>Pseudomonadati</taxon>
        <taxon>Bacteroidota</taxon>
        <taxon>Bacteroidia</taxon>
        <taxon>Marinilabiliales</taxon>
        <taxon>Prolixibacteraceae</taxon>
        <taxon>Sunxiuqinia</taxon>
    </lineage>
</organism>
<dbReference type="PANTHER" id="PTHR32507:SF7">
    <property type="entry name" value="K(+)_H(+) ANTIPORTER NHAP2"/>
    <property type="match status" value="1"/>
</dbReference>
<feature type="transmembrane region" description="Helical" evidence="10">
    <location>
        <begin position="364"/>
        <end position="387"/>
    </location>
</feature>
<evidence type="ECO:0000256" key="3">
    <source>
        <dbReference type="ARBA" id="ARBA00022449"/>
    </source>
</evidence>
<comment type="subcellular location">
    <subcellularLocation>
        <location evidence="1">Cell membrane</location>
        <topology evidence="1">Multi-pass membrane protein</topology>
    </subcellularLocation>
</comment>
<keyword evidence="8" id="KW-0406">Ion transport</keyword>
<accession>A0A0L8V2F7</accession>
<feature type="transmembrane region" description="Helical" evidence="10">
    <location>
        <begin position="34"/>
        <end position="53"/>
    </location>
</feature>
<dbReference type="InterPro" id="IPR038770">
    <property type="entry name" value="Na+/solute_symporter_sf"/>
</dbReference>
<keyword evidence="9 10" id="KW-0472">Membrane</keyword>
<dbReference type="InterPro" id="IPR036721">
    <property type="entry name" value="RCK_C_sf"/>
</dbReference>
<dbReference type="PATRIC" id="fig|1409788.3.peg.4703"/>
<keyword evidence="2" id="KW-0813">Transport</keyword>
<gene>
    <name evidence="12" type="ORF">NC99_45970</name>
</gene>
<evidence type="ECO:0000256" key="4">
    <source>
        <dbReference type="ARBA" id="ARBA00022475"/>
    </source>
</evidence>
<keyword evidence="6 10" id="KW-0812">Transmembrane</keyword>
<keyword evidence="5" id="KW-0633">Potassium transport</keyword>
<comment type="caution">
    <text evidence="12">The sequence shown here is derived from an EMBL/GenBank/DDBJ whole genome shotgun (WGS) entry which is preliminary data.</text>
</comment>
<evidence type="ECO:0000256" key="8">
    <source>
        <dbReference type="ARBA" id="ARBA00023065"/>
    </source>
</evidence>
<evidence type="ECO:0000256" key="1">
    <source>
        <dbReference type="ARBA" id="ARBA00004651"/>
    </source>
</evidence>
<keyword evidence="7 10" id="KW-1133">Transmembrane helix</keyword>